<keyword evidence="1" id="KW-0479">Metal-binding</keyword>
<keyword evidence="3" id="KW-0472">Membrane</keyword>
<keyword evidence="3" id="KW-1133">Transmembrane helix</keyword>
<reference evidence="5" key="1">
    <citation type="submission" date="2019-09" db="EMBL/GenBank/DDBJ databases">
        <title>Comparative genomic analysis of Lactobacillus helveticus.</title>
        <authorList>
            <person name="Zhang H."/>
            <person name="Chen Y."/>
            <person name="Zhong Z."/>
        </authorList>
    </citation>
    <scope>NUCLEOTIDE SEQUENCE</scope>
    <source>
        <strain evidence="5">IMAU30003</strain>
    </source>
</reference>
<dbReference type="PANTHER" id="PTHR24093:SF506">
    <property type="entry name" value="CATION-TRANSPORTING ATPASE PMA1"/>
    <property type="match status" value="1"/>
</dbReference>
<name>A0A9Q5BZY9_LACHE</name>
<organism evidence="5 6">
    <name type="scientific">Lactobacillus helveticus</name>
    <name type="common">Lactobacillus suntoryeus</name>
    <dbReference type="NCBI Taxonomy" id="1587"/>
    <lineage>
        <taxon>Bacteria</taxon>
        <taxon>Bacillati</taxon>
        <taxon>Bacillota</taxon>
        <taxon>Bacilli</taxon>
        <taxon>Lactobacillales</taxon>
        <taxon>Lactobacillaceae</taxon>
        <taxon>Lactobacillus</taxon>
    </lineage>
</organism>
<dbReference type="InterPro" id="IPR023298">
    <property type="entry name" value="ATPase_P-typ_TM_dom_sf"/>
</dbReference>
<evidence type="ECO:0000256" key="1">
    <source>
        <dbReference type="ARBA" id="ARBA00022723"/>
    </source>
</evidence>
<keyword evidence="3" id="KW-0812">Transmembrane</keyword>
<evidence type="ECO:0000256" key="3">
    <source>
        <dbReference type="SAM" id="Phobius"/>
    </source>
</evidence>
<dbReference type="GO" id="GO:0046872">
    <property type="term" value="F:metal ion binding"/>
    <property type="evidence" value="ECO:0007669"/>
    <property type="project" value="UniProtKB-KW"/>
</dbReference>
<dbReference type="InterPro" id="IPR006068">
    <property type="entry name" value="ATPase_P-typ_cation-transptr_C"/>
</dbReference>
<feature type="transmembrane region" description="Helical" evidence="3">
    <location>
        <begin position="25"/>
        <end position="48"/>
    </location>
</feature>
<feature type="domain" description="Cation-transporting P-type ATPase C-terminal" evidence="4">
    <location>
        <begin position="22"/>
        <end position="191"/>
    </location>
</feature>
<evidence type="ECO:0000313" key="6">
    <source>
        <dbReference type="Proteomes" id="UP000651333"/>
    </source>
</evidence>
<evidence type="ECO:0000256" key="2">
    <source>
        <dbReference type="ARBA" id="ARBA00022842"/>
    </source>
</evidence>
<feature type="transmembrane region" description="Helical" evidence="3">
    <location>
        <begin position="97"/>
        <end position="114"/>
    </location>
</feature>
<dbReference type="Proteomes" id="UP000651333">
    <property type="component" value="Unassembled WGS sequence"/>
</dbReference>
<accession>A0A9Q5BZY9</accession>
<dbReference type="GO" id="GO:0005886">
    <property type="term" value="C:plasma membrane"/>
    <property type="evidence" value="ECO:0007669"/>
    <property type="project" value="TreeGrafter"/>
</dbReference>
<dbReference type="Pfam" id="PF00689">
    <property type="entry name" value="Cation_ATPase_C"/>
    <property type="match status" value="1"/>
</dbReference>
<gene>
    <name evidence="5" type="ORF">IMAU30003_01623</name>
</gene>
<dbReference type="EMBL" id="WCHB01000059">
    <property type="protein sequence ID" value="NRO35373.1"/>
    <property type="molecule type" value="Genomic_DNA"/>
</dbReference>
<dbReference type="SUPFAM" id="SSF81665">
    <property type="entry name" value="Calcium ATPase, transmembrane domain M"/>
    <property type="match status" value="1"/>
</dbReference>
<feature type="transmembrane region" description="Helical" evidence="3">
    <location>
        <begin position="135"/>
        <end position="156"/>
    </location>
</feature>
<proteinExistence type="predicted"/>
<comment type="caution">
    <text evidence="5">The sequence shown here is derived from an EMBL/GenBank/DDBJ whole genome shotgun (WGS) entry which is preliminary data.</text>
</comment>
<evidence type="ECO:0000313" key="5">
    <source>
        <dbReference type="EMBL" id="NRO35373.1"/>
    </source>
</evidence>
<dbReference type="PANTHER" id="PTHR24093">
    <property type="entry name" value="CATION TRANSPORTING ATPASE"/>
    <property type="match status" value="1"/>
</dbReference>
<feature type="transmembrane region" description="Helical" evidence="3">
    <location>
        <begin position="69"/>
        <end position="91"/>
    </location>
</feature>
<evidence type="ECO:0000259" key="4">
    <source>
        <dbReference type="Pfam" id="PF00689"/>
    </source>
</evidence>
<dbReference type="AlphaFoldDB" id="A0A9Q5BZY9"/>
<keyword evidence="2" id="KW-0460">Magnesium</keyword>
<sequence>MLVGNIAEITTLFVATLFNWDNPLLAVHILWVNLATSTLPALALGVDPASKNIMKHKPVKTGTLFEKDLVWRVITQGIFVAMMTLTAYFIGASIDNPLTGQTMAFSVLALSQMLRAFNQHSNTEPIWKRATGMNMWLAISFIVSAFFMGLILFVPALQKVFYITNISAGQWIIVIALSLLSIVQVEIFKRFKKLRTNSGRTKLIEE</sequence>
<dbReference type="GO" id="GO:0005388">
    <property type="term" value="F:P-type calcium transporter activity"/>
    <property type="evidence" value="ECO:0007669"/>
    <property type="project" value="TreeGrafter"/>
</dbReference>
<protein>
    <submittedName>
        <fullName evidence="5">Calcium-transporting ATPase 1</fullName>
    </submittedName>
</protein>
<feature type="transmembrane region" description="Helical" evidence="3">
    <location>
        <begin position="168"/>
        <end position="188"/>
    </location>
</feature>
<dbReference type="Gene3D" id="1.20.1110.10">
    <property type="entry name" value="Calcium-transporting ATPase, transmembrane domain"/>
    <property type="match status" value="2"/>
</dbReference>